<protein>
    <submittedName>
        <fullName evidence="2">Uncharacterized protein</fullName>
    </submittedName>
</protein>
<dbReference type="AlphaFoldDB" id="A0A915IVS9"/>
<keyword evidence="1" id="KW-1185">Reference proteome</keyword>
<evidence type="ECO:0000313" key="2">
    <source>
        <dbReference type="WBParaSite" id="nRc.2.0.1.t17505-RA"/>
    </source>
</evidence>
<proteinExistence type="predicted"/>
<name>A0A915IVS9_ROMCU</name>
<reference evidence="2" key="1">
    <citation type="submission" date="2022-11" db="UniProtKB">
        <authorList>
            <consortium name="WormBaseParasite"/>
        </authorList>
    </citation>
    <scope>IDENTIFICATION</scope>
</reference>
<accession>A0A915IVS9</accession>
<sequence>MGVQNFGLRSKSKLPFDQVDLPQATCTSASIHRSHSLTTGRNMQLPYNTRSVLAGPVYQSLDSHFERGTTSLSIISSAIWVYCKCIATD</sequence>
<evidence type="ECO:0000313" key="1">
    <source>
        <dbReference type="Proteomes" id="UP000887565"/>
    </source>
</evidence>
<organism evidence="1 2">
    <name type="scientific">Romanomermis culicivorax</name>
    <name type="common">Nematode worm</name>
    <dbReference type="NCBI Taxonomy" id="13658"/>
    <lineage>
        <taxon>Eukaryota</taxon>
        <taxon>Metazoa</taxon>
        <taxon>Ecdysozoa</taxon>
        <taxon>Nematoda</taxon>
        <taxon>Enoplea</taxon>
        <taxon>Dorylaimia</taxon>
        <taxon>Mermithida</taxon>
        <taxon>Mermithoidea</taxon>
        <taxon>Mermithidae</taxon>
        <taxon>Romanomermis</taxon>
    </lineage>
</organism>
<dbReference type="Proteomes" id="UP000887565">
    <property type="component" value="Unplaced"/>
</dbReference>
<dbReference type="WBParaSite" id="nRc.2.0.1.t17505-RA">
    <property type="protein sequence ID" value="nRc.2.0.1.t17505-RA"/>
    <property type="gene ID" value="nRc.2.0.1.g17505"/>
</dbReference>